<keyword evidence="10" id="KW-0862">Zinc</keyword>
<proteinExistence type="inferred from homology"/>
<keyword evidence="10" id="KW-0479">Metal-binding</keyword>
<feature type="domain" description="FAD-binding PCMH-type" evidence="15">
    <location>
        <begin position="1053"/>
        <end position="1227"/>
    </location>
</feature>
<dbReference type="InterPro" id="IPR057670">
    <property type="entry name" value="SH3_retrovirus"/>
</dbReference>
<dbReference type="Pfam" id="PF25597">
    <property type="entry name" value="SH3_retrovirus"/>
    <property type="match status" value="1"/>
</dbReference>
<evidence type="ECO:0000259" key="13">
    <source>
        <dbReference type="PROSITE" id="PS50158"/>
    </source>
</evidence>
<dbReference type="InterPro" id="IPR013103">
    <property type="entry name" value="RVT_2"/>
</dbReference>
<dbReference type="GO" id="GO:0004190">
    <property type="term" value="F:aspartic-type endopeptidase activity"/>
    <property type="evidence" value="ECO:0007669"/>
    <property type="project" value="UniProtKB-KW"/>
</dbReference>
<feature type="region of interest" description="Disordered" evidence="12">
    <location>
        <begin position="83"/>
        <end position="145"/>
    </location>
</feature>
<dbReference type="InterPro" id="IPR036875">
    <property type="entry name" value="Znf_CCHC_sf"/>
</dbReference>
<dbReference type="GO" id="GO:0016491">
    <property type="term" value="F:oxidoreductase activity"/>
    <property type="evidence" value="ECO:0007669"/>
    <property type="project" value="UniProtKB-KW"/>
</dbReference>
<dbReference type="GO" id="GO:0003676">
    <property type="term" value="F:nucleic acid binding"/>
    <property type="evidence" value="ECO:0007669"/>
    <property type="project" value="InterPro"/>
</dbReference>
<evidence type="ECO:0000256" key="4">
    <source>
        <dbReference type="ARBA" id="ARBA00022729"/>
    </source>
</evidence>
<evidence type="ECO:0000313" key="17">
    <source>
        <dbReference type="Proteomes" id="UP000436088"/>
    </source>
</evidence>
<dbReference type="InterPro" id="IPR001878">
    <property type="entry name" value="Znf_CCHC"/>
</dbReference>
<dbReference type="InterPro" id="IPR001584">
    <property type="entry name" value="Integrase_cat-core"/>
</dbReference>
<comment type="caution">
    <text evidence="16">The sequence shown here is derived from an EMBL/GenBank/DDBJ whole genome shotgun (WGS) entry which is preliminary data.</text>
</comment>
<dbReference type="InterPro" id="IPR025314">
    <property type="entry name" value="DUF4219"/>
</dbReference>
<feature type="compositionally biased region" description="Basic and acidic residues" evidence="12">
    <location>
        <begin position="632"/>
        <end position="641"/>
    </location>
</feature>
<dbReference type="Gene3D" id="3.30.420.10">
    <property type="entry name" value="Ribonuclease H-like superfamily/Ribonuclease H"/>
    <property type="match status" value="1"/>
</dbReference>
<sequence>MANMIQPQIPRLTKTNYGNWSIQMKALLGSQDCWDIIEDGYTEPENAAAEAALANEEKSHEQKMKQNEDSENLEQALQSKMNVNEGKASSSYTQGRGNRGGYRGRYRGGRGTRGRGGRSHSTDQMSENNPTSGRGRGFRGRGRGRYQQGSKFQVQCYNCNKYGHYSYECRSAPKQEERNNVAAAEEEKIEKSHVFLTYKGNEEFKKNIWYLDNCASNHMCGQRELFVKLDETVHGRVTFGDDSHAEIKGKGKVMITQKNGENKYISDVYYVPALKSNIISLGQLLEKGYEVQMKNRSLAIKNKEGELIAQADMTRNRLFTIDIESGEVMCIKTAIKDDSWLWHLRYGHLGFSGLKLLSKTSMVKGLQEINPPNQLLHTDIAGPFDIPSLGGNRIQSNVGKQSGQYLKILRSDRGGEYTSKLFEEFCKEHGIIHQLTARYTPQQNGVAERKNRTILDMARSMIKGKQLPRNFWAEAVRCAVYLLNRCPTKSVKYMTPNEAWSGQKPGVGHLKIFGCIAYAHVPEQTRKKLDDRGEKCIFIGYDERSKAYRLYNPLTKKIIISRDVEFDEADYWRWSEEEKKVEGLFFEDKDGDLINQDEQDDDQDPRQNLPSSSSSSSDASNIIEDPEASPTELRRSTRERKMPERYNDYELNNVSLFCLLVNSDPITYEEAVEDDKWRNAMDEEIASIERNDTWELTRQPEGHNPIGVKWVYKTKTNKEGNVEKYKARLVVKGYKQRQGIDYDESAFLNGYLEEEVYIEQPPGYIKKGHEDKVYRLKKALYGLKQAPRAWNTRIDEYFQRNGFMKSPYEHALYTKKNEDGDIMIVCLYVDDMIFTGNNPGMFNDFKKAMTKEFEMTDIGEMSYFLGVEVKQMQEGIFISQKKYAEEILRKFRMEDCKPVATPAEPGVKLSVNSTREQVNPTLFKSIVGSLRYLTITRPDIIYAVGLVSRFMEHPKQDHWSAAKRILRYVKGTTGYGLFYTHSENSKLVGYSDSDYGGDLDDRKSTTGYLFHIGSAVFSWSSKKQQTVALSTCEAEYIAAAACTCQAMWFITPATPKPLVIVTALQISHIQSTIYCSKKHGLQIRIRSGGHDFEGLSYVSEVPFVILDLLNFRAVKVDVKNEVAWVESGATLGELYYGIATKTKTLAFPAGVCHTVGVGGHFGGGGYGILMRKYGLAADHVIDALLIDVNGRVLDRKSMGEDLFWAIRGGGGNTFGIVLAWKIKLVQVPAVVTVYTVNKNLEQNVVKILNQWQYIARKLPNDLFTDVTMTKVNSSQAGKKTVQAAFKGLFLGGVDKLIQLVQDTFPELGLTKKDCLELSWAESVLYFGGVPTQSLEIMLNRTALGRPTFKTKSDYVKEPIPESGLQGIMSRFLEKEADIALMMMVAFGGKMEEIAETELPYPHRAGNLFQASYLVGWTNGEDEGKYISWIRRLYSYMGTYASKSPREAYYNYRDLDIGTNNVGYTSYEQASIWGRKYYKNNFKRLAQVKTMADPMNFFRNEQSVPPLSSPWKKKSN</sequence>
<dbReference type="CDD" id="cd09272">
    <property type="entry name" value="RNase_HI_RT_Ty1"/>
    <property type="match status" value="1"/>
</dbReference>
<dbReference type="SUPFAM" id="SSF57756">
    <property type="entry name" value="Retrovirus zinc finger-like domains"/>
    <property type="match status" value="1"/>
</dbReference>
<dbReference type="Pfam" id="PF13961">
    <property type="entry name" value="DUF4219"/>
    <property type="match status" value="1"/>
</dbReference>
<gene>
    <name evidence="16" type="ORF">F3Y22_tig00011079pilonHSYRG00212</name>
</gene>
<dbReference type="PROSITE" id="PS51387">
    <property type="entry name" value="FAD_PCMH"/>
    <property type="match status" value="1"/>
</dbReference>
<keyword evidence="9" id="KW-0325">Glycoprotein</keyword>
<evidence type="ECO:0000256" key="10">
    <source>
        <dbReference type="PROSITE-ProRule" id="PRU00047"/>
    </source>
</evidence>
<evidence type="ECO:0000313" key="16">
    <source>
        <dbReference type="EMBL" id="KAE8724030.1"/>
    </source>
</evidence>
<feature type="compositionally biased region" description="Basic residues" evidence="12">
    <location>
        <begin position="102"/>
        <end position="118"/>
    </location>
</feature>
<comment type="similarity">
    <text evidence="2">Belongs to the oxygen-dependent FAD-linked oxidoreductase family.</text>
</comment>
<protein>
    <submittedName>
        <fullName evidence="16">FAD-binding Berberine family protein</fullName>
    </submittedName>
</protein>
<dbReference type="Pfam" id="PF01565">
    <property type="entry name" value="FAD_binding_4"/>
    <property type="match status" value="1"/>
</dbReference>
<keyword evidence="10" id="KW-0863">Zinc-finger</keyword>
<dbReference type="PROSITE" id="PS50994">
    <property type="entry name" value="INTEGRASE"/>
    <property type="match status" value="1"/>
</dbReference>
<evidence type="ECO:0000256" key="8">
    <source>
        <dbReference type="ARBA" id="ARBA00023002"/>
    </source>
</evidence>
<dbReference type="Gene3D" id="3.30.43.10">
    <property type="entry name" value="Uridine Diphospho-n-acetylenolpyruvylglucosamine Reductase, domain 2"/>
    <property type="match status" value="1"/>
</dbReference>
<evidence type="ECO:0000259" key="15">
    <source>
        <dbReference type="PROSITE" id="PS51387"/>
    </source>
</evidence>
<evidence type="ECO:0000256" key="3">
    <source>
        <dbReference type="ARBA" id="ARBA00022630"/>
    </source>
</evidence>
<keyword evidence="6" id="KW-0645">Protease</keyword>
<dbReference type="InterPro" id="IPR012951">
    <property type="entry name" value="BBE"/>
</dbReference>
<dbReference type="SMART" id="SM00343">
    <property type="entry name" value="ZnF_C2HC"/>
    <property type="match status" value="1"/>
</dbReference>
<feature type="domain" description="Integrase catalytic" evidence="14">
    <location>
        <begin position="407"/>
        <end position="504"/>
    </location>
</feature>
<evidence type="ECO:0000256" key="9">
    <source>
        <dbReference type="ARBA" id="ARBA00023180"/>
    </source>
</evidence>
<dbReference type="GO" id="GO:0071949">
    <property type="term" value="F:FAD binding"/>
    <property type="evidence" value="ECO:0007669"/>
    <property type="project" value="InterPro"/>
</dbReference>
<keyword evidence="7" id="KW-0274">FAD</keyword>
<keyword evidence="5" id="KW-0547">Nucleotide-binding</keyword>
<evidence type="ECO:0000256" key="11">
    <source>
        <dbReference type="SAM" id="Coils"/>
    </source>
</evidence>
<feature type="compositionally biased region" description="Polar residues" evidence="12">
    <location>
        <begin position="83"/>
        <end position="94"/>
    </location>
</feature>
<comment type="cofactor">
    <cofactor evidence="1">
        <name>FAD</name>
        <dbReference type="ChEBI" id="CHEBI:57692"/>
    </cofactor>
</comment>
<dbReference type="PANTHER" id="PTHR32448">
    <property type="entry name" value="OS08G0158400 PROTEIN"/>
    <property type="match status" value="1"/>
</dbReference>
<evidence type="ECO:0000256" key="6">
    <source>
        <dbReference type="ARBA" id="ARBA00022750"/>
    </source>
</evidence>
<keyword evidence="17" id="KW-1185">Reference proteome</keyword>
<keyword evidence="4" id="KW-0732">Signal</keyword>
<dbReference type="Pfam" id="PF13976">
    <property type="entry name" value="gag_pre-integrs"/>
    <property type="match status" value="1"/>
</dbReference>
<dbReference type="Pfam" id="PF00098">
    <property type="entry name" value="zf-CCHC"/>
    <property type="match status" value="1"/>
</dbReference>
<feature type="coiled-coil region" evidence="11">
    <location>
        <begin position="46"/>
        <end position="73"/>
    </location>
</feature>
<dbReference type="InterPro" id="IPR025724">
    <property type="entry name" value="GAG-pre-integrase_dom"/>
</dbReference>
<dbReference type="GO" id="GO:0008270">
    <property type="term" value="F:zinc ion binding"/>
    <property type="evidence" value="ECO:0007669"/>
    <property type="project" value="UniProtKB-KW"/>
</dbReference>
<dbReference type="Gene3D" id="3.30.465.10">
    <property type="match status" value="1"/>
</dbReference>
<keyword evidence="6" id="KW-0378">Hydrolase</keyword>
<dbReference type="EMBL" id="VEPZ02000491">
    <property type="protein sequence ID" value="KAE8724030.1"/>
    <property type="molecule type" value="Genomic_DNA"/>
</dbReference>
<dbReference type="SUPFAM" id="SSF53098">
    <property type="entry name" value="Ribonuclease H-like"/>
    <property type="match status" value="1"/>
</dbReference>
<dbReference type="Pfam" id="PF22936">
    <property type="entry name" value="Pol_BBD"/>
    <property type="match status" value="1"/>
</dbReference>
<accession>A0A6A3C4D2</accession>
<dbReference type="InterPro" id="IPR012337">
    <property type="entry name" value="RNaseH-like_sf"/>
</dbReference>
<dbReference type="GO" id="GO:0015074">
    <property type="term" value="P:DNA integration"/>
    <property type="evidence" value="ECO:0007669"/>
    <property type="project" value="InterPro"/>
</dbReference>
<dbReference type="Pfam" id="PF08031">
    <property type="entry name" value="BBE"/>
    <property type="match status" value="1"/>
</dbReference>
<dbReference type="SUPFAM" id="SSF56672">
    <property type="entry name" value="DNA/RNA polymerases"/>
    <property type="match status" value="1"/>
</dbReference>
<feature type="domain" description="CCHC-type" evidence="13">
    <location>
        <begin position="156"/>
        <end position="171"/>
    </location>
</feature>
<keyword evidence="11" id="KW-0175">Coiled coil</keyword>
<dbReference type="Proteomes" id="UP000436088">
    <property type="component" value="Unassembled WGS sequence"/>
</dbReference>
<evidence type="ECO:0000256" key="1">
    <source>
        <dbReference type="ARBA" id="ARBA00001974"/>
    </source>
</evidence>
<dbReference type="InterPro" id="IPR036397">
    <property type="entry name" value="RNaseH_sf"/>
</dbReference>
<evidence type="ECO:0000259" key="14">
    <source>
        <dbReference type="PROSITE" id="PS50994"/>
    </source>
</evidence>
<dbReference type="InterPro" id="IPR036318">
    <property type="entry name" value="FAD-bd_PCMH-like_sf"/>
</dbReference>
<evidence type="ECO:0000256" key="5">
    <source>
        <dbReference type="ARBA" id="ARBA00022741"/>
    </source>
</evidence>
<organism evidence="16 17">
    <name type="scientific">Hibiscus syriacus</name>
    <name type="common">Rose of Sharon</name>
    <dbReference type="NCBI Taxonomy" id="106335"/>
    <lineage>
        <taxon>Eukaryota</taxon>
        <taxon>Viridiplantae</taxon>
        <taxon>Streptophyta</taxon>
        <taxon>Embryophyta</taxon>
        <taxon>Tracheophyta</taxon>
        <taxon>Spermatophyta</taxon>
        <taxon>Magnoliopsida</taxon>
        <taxon>eudicotyledons</taxon>
        <taxon>Gunneridae</taxon>
        <taxon>Pentapetalae</taxon>
        <taxon>rosids</taxon>
        <taxon>malvids</taxon>
        <taxon>Malvales</taxon>
        <taxon>Malvaceae</taxon>
        <taxon>Malvoideae</taxon>
        <taxon>Hibiscus</taxon>
    </lineage>
</organism>
<dbReference type="InterPro" id="IPR016169">
    <property type="entry name" value="FAD-bd_PCMH_sub2"/>
</dbReference>
<name>A0A6A3C4D2_HIBSY</name>
<keyword evidence="6" id="KW-0064">Aspartyl protease</keyword>
<evidence type="ECO:0000256" key="7">
    <source>
        <dbReference type="ARBA" id="ARBA00022827"/>
    </source>
</evidence>
<dbReference type="PROSITE" id="PS50158">
    <property type="entry name" value="ZF_CCHC"/>
    <property type="match status" value="1"/>
</dbReference>
<dbReference type="Pfam" id="PF07727">
    <property type="entry name" value="RVT_2"/>
    <property type="match status" value="1"/>
</dbReference>
<keyword evidence="3" id="KW-0285">Flavoprotein</keyword>
<dbReference type="InterPro" id="IPR016167">
    <property type="entry name" value="FAD-bd_PCMH_sub1"/>
</dbReference>
<dbReference type="InterPro" id="IPR054722">
    <property type="entry name" value="PolX-like_BBD"/>
</dbReference>
<dbReference type="InterPro" id="IPR043502">
    <property type="entry name" value="DNA/RNA_pol_sf"/>
</dbReference>
<feature type="region of interest" description="Disordered" evidence="12">
    <location>
        <begin position="591"/>
        <end position="641"/>
    </location>
</feature>
<dbReference type="InterPro" id="IPR016166">
    <property type="entry name" value="FAD-bd_PCMH"/>
</dbReference>
<keyword evidence="8" id="KW-0560">Oxidoreductase</keyword>
<dbReference type="SUPFAM" id="SSF56176">
    <property type="entry name" value="FAD-binding/transporter-associated domain-like"/>
    <property type="match status" value="1"/>
</dbReference>
<evidence type="ECO:0000256" key="2">
    <source>
        <dbReference type="ARBA" id="ARBA00005466"/>
    </source>
</evidence>
<dbReference type="Gene3D" id="3.40.462.20">
    <property type="match status" value="1"/>
</dbReference>
<reference evidence="16" key="1">
    <citation type="submission" date="2019-09" db="EMBL/GenBank/DDBJ databases">
        <title>Draft genome information of white flower Hibiscus syriacus.</title>
        <authorList>
            <person name="Kim Y.-M."/>
        </authorList>
    </citation>
    <scope>NUCLEOTIDE SEQUENCE [LARGE SCALE GENOMIC DNA]</scope>
    <source>
        <strain evidence="16">YM2019G1</strain>
    </source>
</reference>
<dbReference type="InterPro" id="IPR006094">
    <property type="entry name" value="Oxid_FAD_bind_N"/>
</dbReference>
<feature type="compositionally biased region" description="Polar residues" evidence="12">
    <location>
        <begin position="122"/>
        <end position="132"/>
    </location>
</feature>
<evidence type="ECO:0000256" key="12">
    <source>
        <dbReference type="SAM" id="MobiDB-lite"/>
    </source>
</evidence>